<evidence type="ECO:0000256" key="1">
    <source>
        <dbReference type="ARBA" id="ARBA00022801"/>
    </source>
</evidence>
<dbReference type="Gene3D" id="6.10.340.10">
    <property type="match status" value="1"/>
</dbReference>
<organism evidence="4">
    <name type="scientific">hydrothermal vent metagenome</name>
    <dbReference type="NCBI Taxonomy" id="652676"/>
    <lineage>
        <taxon>unclassified sequences</taxon>
        <taxon>metagenomes</taxon>
        <taxon>ecological metagenomes</taxon>
    </lineage>
</organism>
<dbReference type="Pfam" id="PF07228">
    <property type="entry name" value="SpoIIE"/>
    <property type="match status" value="1"/>
</dbReference>
<reference evidence="4" key="1">
    <citation type="submission" date="2018-06" db="EMBL/GenBank/DDBJ databases">
        <authorList>
            <person name="Zhirakovskaya E."/>
        </authorList>
    </citation>
    <scope>NUCLEOTIDE SEQUENCE</scope>
</reference>
<feature type="transmembrane region" description="Helical" evidence="2">
    <location>
        <begin position="348"/>
        <end position="369"/>
    </location>
</feature>
<sequence>MANPVSIKRSLLVNFLLVIVLLSSAITAITFVGNRRAVRDLTANLISQSIDHTESKLEIFFKPVIRDLMLARSWGMQGLLKTDNPEYMRQLFIPMIKELKPVSSLMVADERGREFMLLKTGVSWFNRLSKVEKWRSKVRIFKWRNGEKPLASWKNLVYDPRKRPWYIGAVNELRKYGPMTDKSDANFYLHWTKPYNFLTTNEPGITASIYFKAHDGVQRVIGFDVSLNDISKYTMNLKVSENGKVFVLNYDDLKLVGLPRSKTPLTQAEINEQLLKYPDKLKDPLISNAFKAYTRKSDYSRGPVRFSSNGQVWLGEFRQFRLSENRALWIAALVPETDIIGDQSLLRIWIFVITITAMLIAAFRAYILARRYSKPIDFLMIQSERISRGLLYKGDTVDSGISEIQRLAEAHEKMRIALKSLLKLEGDLQLARQIQQNTFPKDLPLLEGFDIDAWSQPAEETGGDTYDIIGYCYDEQKKGIVLTNDKPDYTFLLMADATGHGIGPALSANEVRSMLRMAVRTGVKIEQIAAHINEQLFQDLHAGRFITAWLCELEIATAKLTYFSAGQAPMLHFHSKTGEFTSLEADSAPFGILSELNVQLPEVPVLEHGDIFIVISDGVYEATDAKGNQFGLDRVMDIIKTSADLSSSKILLRIRHELDNFTGDFPANDDRTAILVKRH</sequence>
<protein>
    <recommendedName>
        <fullName evidence="3">PPM-type phosphatase domain-containing protein</fullName>
    </recommendedName>
</protein>
<dbReference type="EMBL" id="UOFL01000049">
    <property type="protein sequence ID" value="VAW73937.1"/>
    <property type="molecule type" value="Genomic_DNA"/>
</dbReference>
<dbReference type="AlphaFoldDB" id="A0A3B0YE82"/>
<feature type="domain" description="PPM-type phosphatase" evidence="3">
    <location>
        <begin position="446"/>
        <end position="678"/>
    </location>
</feature>
<gene>
    <name evidence="4" type="ORF">MNBD_GAMMA12-3746</name>
</gene>
<accession>A0A3B0YE82</accession>
<dbReference type="PANTHER" id="PTHR43156">
    <property type="entry name" value="STAGE II SPORULATION PROTEIN E-RELATED"/>
    <property type="match status" value="1"/>
</dbReference>
<keyword evidence="1" id="KW-0378">Hydrolase</keyword>
<dbReference type="InterPro" id="IPR036457">
    <property type="entry name" value="PPM-type-like_dom_sf"/>
</dbReference>
<dbReference type="GO" id="GO:0016791">
    <property type="term" value="F:phosphatase activity"/>
    <property type="evidence" value="ECO:0007669"/>
    <property type="project" value="TreeGrafter"/>
</dbReference>
<keyword evidence="2" id="KW-1133">Transmembrane helix</keyword>
<dbReference type="InterPro" id="IPR001932">
    <property type="entry name" value="PPM-type_phosphatase-like_dom"/>
</dbReference>
<keyword evidence="2" id="KW-0472">Membrane</keyword>
<proteinExistence type="predicted"/>
<keyword evidence="2" id="KW-0812">Transmembrane</keyword>
<dbReference type="Gene3D" id="3.30.450.20">
    <property type="entry name" value="PAS domain"/>
    <property type="match status" value="2"/>
</dbReference>
<dbReference type="InterPro" id="IPR052016">
    <property type="entry name" value="Bact_Sigma-Reg"/>
</dbReference>
<dbReference type="SMART" id="SM00331">
    <property type="entry name" value="PP2C_SIG"/>
    <property type="match status" value="1"/>
</dbReference>
<dbReference type="Gene3D" id="3.60.40.10">
    <property type="entry name" value="PPM-type phosphatase domain"/>
    <property type="match status" value="1"/>
</dbReference>
<evidence type="ECO:0000259" key="3">
    <source>
        <dbReference type="SMART" id="SM00331"/>
    </source>
</evidence>
<dbReference type="PANTHER" id="PTHR43156:SF2">
    <property type="entry name" value="STAGE II SPORULATION PROTEIN E"/>
    <property type="match status" value="1"/>
</dbReference>
<evidence type="ECO:0000256" key="2">
    <source>
        <dbReference type="SAM" id="Phobius"/>
    </source>
</evidence>
<evidence type="ECO:0000313" key="4">
    <source>
        <dbReference type="EMBL" id="VAW73937.1"/>
    </source>
</evidence>
<name>A0A3B0YE82_9ZZZZ</name>